<protein>
    <submittedName>
        <fullName evidence="2">Putative membrane protein</fullName>
    </submittedName>
</protein>
<organism evidence="2 3">
    <name type="scientific">Francisella frigiditurris</name>
    <dbReference type="NCBI Taxonomy" id="1542390"/>
    <lineage>
        <taxon>Bacteria</taxon>
        <taxon>Pseudomonadati</taxon>
        <taxon>Pseudomonadota</taxon>
        <taxon>Gammaproteobacteria</taxon>
        <taxon>Thiotrichales</taxon>
        <taxon>Francisellaceae</taxon>
        <taxon>Francisella</taxon>
    </lineage>
</organism>
<dbReference type="AlphaFoldDB" id="A0A1J0KVG0"/>
<keyword evidence="1" id="KW-0812">Transmembrane</keyword>
<dbReference type="KEGG" id="frc:KX01_843"/>
<dbReference type="STRING" id="1542390.KX01_843"/>
<feature type="transmembrane region" description="Helical" evidence="1">
    <location>
        <begin position="103"/>
        <end position="120"/>
    </location>
</feature>
<feature type="transmembrane region" description="Helical" evidence="1">
    <location>
        <begin position="188"/>
        <end position="208"/>
    </location>
</feature>
<sequence length="220" mass="25317">MIRTSFIYLPFIIENLFTLFFILLLTNRKKIAWICLVIAYMAPLIREVINIGSSVVPEGYNTYAITINILYLCIAIFGYVMFEKTVDTINSSENRKYAYFRDAVFILLVIFIAYSILGLVDFDFTKANFEANATLSSLFVANDIVCMYGLVLAALLYRVSFLFLAIGSLLLVTINLDEAKIIPSDATFLHFYTLFCVICVILLLRGYFLNKKWNFRTDFY</sequence>
<proteinExistence type="predicted"/>
<name>A0A1J0KVG0_9GAMM</name>
<dbReference type="Proteomes" id="UP000182521">
    <property type="component" value="Chromosome"/>
</dbReference>
<feature type="transmembrane region" description="Helical" evidence="1">
    <location>
        <begin position="6"/>
        <end position="24"/>
    </location>
</feature>
<dbReference type="EMBL" id="CP009654">
    <property type="protein sequence ID" value="APC97683.1"/>
    <property type="molecule type" value="Genomic_DNA"/>
</dbReference>
<reference evidence="3" key="1">
    <citation type="submission" date="2014-10" db="EMBL/GenBank/DDBJ databases">
        <authorList>
            <person name="Kuske C.R."/>
            <person name="Challacombe J.F."/>
            <person name="Daligault H.E."/>
            <person name="Davenport K.W."/>
            <person name="Johnson S.L."/>
            <person name="Siddaramappa S."/>
            <person name="Petersen J.M."/>
        </authorList>
    </citation>
    <scope>NUCLEOTIDE SEQUENCE [LARGE SCALE GENOMIC DNA]</scope>
    <source>
        <strain evidence="3">CA97-1460</strain>
    </source>
</reference>
<keyword evidence="1" id="KW-1133">Transmembrane helix</keyword>
<feature type="transmembrane region" description="Helical" evidence="1">
    <location>
        <begin position="159"/>
        <end position="176"/>
    </location>
</feature>
<feature type="transmembrane region" description="Helical" evidence="1">
    <location>
        <begin position="31"/>
        <end position="49"/>
    </location>
</feature>
<gene>
    <name evidence="2" type="ORF">KX01_843</name>
</gene>
<feature type="transmembrane region" description="Helical" evidence="1">
    <location>
        <begin position="132"/>
        <end position="152"/>
    </location>
</feature>
<accession>A0A1J0KVG0</accession>
<keyword evidence="1" id="KW-0472">Membrane</keyword>
<evidence type="ECO:0000256" key="1">
    <source>
        <dbReference type="SAM" id="Phobius"/>
    </source>
</evidence>
<evidence type="ECO:0000313" key="3">
    <source>
        <dbReference type="Proteomes" id="UP000182521"/>
    </source>
</evidence>
<feature type="transmembrane region" description="Helical" evidence="1">
    <location>
        <begin position="61"/>
        <end position="82"/>
    </location>
</feature>
<keyword evidence="3" id="KW-1185">Reference proteome</keyword>
<dbReference type="RefSeq" id="WP_156860372.1">
    <property type="nucleotide sequence ID" value="NZ_CP009654.1"/>
</dbReference>
<evidence type="ECO:0000313" key="2">
    <source>
        <dbReference type="EMBL" id="APC97683.1"/>
    </source>
</evidence>